<dbReference type="GO" id="GO:0008270">
    <property type="term" value="F:zinc ion binding"/>
    <property type="evidence" value="ECO:0007669"/>
    <property type="project" value="UniProtKB-KW"/>
</dbReference>
<dbReference type="STRING" id="7868.ENSCMIP00000016379"/>
<dbReference type="PANTHER" id="PTHR13555">
    <property type="entry name" value="C2H2 ZINC FINGER CGI-62-RELATED"/>
    <property type="match status" value="1"/>
</dbReference>
<keyword evidence="3 5" id="KW-0863">Zinc-finger</keyword>
<reference evidence="8" key="1">
    <citation type="journal article" date="2006" name="Science">
        <title>Ancient noncoding elements conserved in the human genome.</title>
        <authorList>
            <person name="Venkatesh B."/>
            <person name="Kirkness E.F."/>
            <person name="Loh Y.H."/>
            <person name="Halpern A.L."/>
            <person name="Lee A.P."/>
            <person name="Johnson J."/>
            <person name="Dandona N."/>
            <person name="Viswanathan L.D."/>
            <person name="Tay A."/>
            <person name="Venter J.C."/>
            <person name="Strausberg R.L."/>
            <person name="Brenner S."/>
        </authorList>
    </citation>
    <scope>NUCLEOTIDE SEQUENCE [LARGE SCALE GENOMIC DNA]</scope>
</reference>
<dbReference type="InterPro" id="IPR049899">
    <property type="entry name" value="Znf_C2HC_C3H"/>
</dbReference>
<keyword evidence="1" id="KW-0479">Metal-binding</keyword>
<feature type="domain" description="C2HC/C3H-type" evidence="6">
    <location>
        <begin position="109"/>
        <end position="138"/>
    </location>
</feature>
<protein>
    <recommendedName>
        <fullName evidence="6">C2HC/C3H-type domain-containing protein</fullName>
    </recommendedName>
</protein>
<organism evidence="7 8">
    <name type="scientific">Callorhinchus milii</name>
    <name type="common">Ghost shark</name>
    <dbReference type="NCBI Taxonomy" id="7868"/>
    <lineage>
        <taxon>Eukaryota</taxon>
        <taxon>Metazoa</taxon>
        <taxon>Chordata</taxon>
        <taxon>Craniata</taxon>
        <taxon>Vertebrata</taxon>
        <taxon>Chondrichthyes</taxon>
        <taxon>Holocephali</taxon>
        <taxon>Chimaeriformes</taxon>
        <taxon>Callorhinchidae</taxon>
        <taxon>Callorhinchus</taxon>
    </lineage>
</organism>
<dbReference type="PANTHER" id="PTHR13555:SF36">
    <property type="entry name" value="ZINC FINGER C2HC DOMAIN-CONTAINING PROTEIN 1B"/>
    <property type="match status" value="1"/>
</dbReference>
<dbReference type="PROSITE" id="PS52027">
    <property type="entry name" value="ZF_C2HC_C3H"/>
    <property type="match status" value="1"/>
</dbReference>
<evidence type="ECO:0000313" key="7">
    <source>
        <dbReference type="Ensembl" id="ENSCMIP00000016379.1"/>
    </source>
</evidence>
<evidence type="ECO:0000256" key="2">
    <source>
        <dbReference type="ARBA" id="ARBA00022737"/>
    </source>
</evidence>
<dbReference type="InterPro" id="IPR026319">
    <property type="entry name" value="ZC2HC1A/B-like"/>
</dbReference>
<evidence type="ECO:0000313" key="8">
    <source>
        <dbReference type="Proteomes" id="UP000314986"/>
    </source>
</evidence>
<evidence type="ECO:0000256" key="5">
    <source>
        <dbReference type="PROSITE-ProRule" id="PRU01371"/>
    </source>
</evidence>
<dbReference type="Proteomes" id="UP000314986">
    <property type="component" value="Unassembled WGS sequence"/>
</dbReference>
<dbReference type="OMA" id="FCEEQAT"/>
<keyword evidence="2" id="KW-0677">Repeat</keyword>
<reference evidence="7" key="4">
    <citation type="submission" date="2025-08" db="UniProtKB">
        <authorList>
            <consortium name="Ensembl"/>
        </authorList>
    </citation>
    <scope>IDENTIFICATION</scope>
</reference>
<dbReference type="Ensembl" id="ENSCMIT00000016709.1">
    <property type="protein sequence ID" value="ENSCMIP00000016379.1"/>
    <property type="gene ID" value="ENSCMIG00000007898.1"/>
</dbReference>
<proteinExistence type="predicted"/>
<evidence type="ECO:0000259" key="6">
    <source>
        <dbReference type="PROSITE" id="PS52027"/>
    </source>
</evidence>
<reference evidence="7" key="5">
    <citation type="submission" date="2025-09" db="UniProtKB">
        <authorList>
            <consortium name="Ensembl"/>
        </authorList>
    </citation>
    <scope>IDENTIFICATION</scope>
</reference>
<evidence type="ECO:0000256" key="1">
    <source>
        <dbReference type="ARBA" id="ARBA00022723"/>
    </source>
</evidence>
<evidence type="ECO:0000256" key="3">
    <source>
        <dbReference type="ARBA" id="ARBA00022771"/>
    </source>
</evidence>
<accession>A0A4W3I5Q1</accession>
<reference evidence="8" key="2">
    <citation type="journal article" date="2007" name="PLoS Biol.">
        <title>Survey sequencing and comparative analysis of the elephant shark (Callorhinchus milii) genome.</title>
        <authorList>
            <person name="Venkatesh B."/>
            <person name="Kirkness E.F."/>
            <person name="Loh Y.H."/>
            <person name="Halpern A.L."/>
            <person name="Lee A.P."/>
            <person name="Johnson J."/>
            <person name="Dandona N."/>
            <person name="Viswanathan L.D."/>
            <person name="Tay A."/>
            <person name="Venter J.C."/>
            <person name="Strausberg R.L."/>
            <person name="Brenner S."/>
        </authorList>
    </citation>
    <scope>NUCLEOTIDE SEQUENCE [LARGE SCALE GENOMIC DNA]</scope>
</reference>
<keyword evidence="8" id="KW-1185">Reference proteome</keyword>
<sequence length="165" mass="18452">MTVGNQFAHNSGFFTCFFLHAQSRHETICNSVSSKKHRLFNSQKQRISGTGIGSVRSSNAPKVQVGGTTNWRQQHEDFITSIRSARTATDAIAKGLPLPPPPPPSINPDYVECPYCLRRFNETAAPRHINFCKTNTNRRVLARPSAVCKLYAKALVLYVKDYQCP</sequence>
<dbReference type="InParanoid" id="A0A4W3I5Q1"/>
<name>A0A4W3I5Q1_CALMI</name>
<evidence type="ECO:0000256" key="4">
    <source>
        <dbReference type="ARBA" id="ARBA00022833"/>
    </source>
</evidence>
<reference evidence="8" key="3">
    <citation type="journal article" date="2014" name="Nature">
        <title>Elephant shark genome provides unique insights into gnathostome evolution.</title>
        <authorList>
            <consortium name="International Elephant Shark Genome Sequencing Consortium"/>
            <person name="Venkatesh B."/>
            <person name="Lee A.P."/>
            <person name="Ravi V."/>
            <person name="Maurya A.K."/>
            <person name="Lian M.M."/>
            <person name="Swann J.B."/>
            <person name="Ohta Y."/>
            <person name="Flajnik M.F."/>
            <person name="Sutoh Y."/>
            <person name="Kasahara M."/>
            <person name="Hoon S."/>
            <person name="Gangu V."/>
            <person name="Roy S.W."/>
            <person name="Irimia M."/>
            <person name="Korzh V."/>
            <person name="Kondrychyn I."/>
            <person name="Lim Z.W."/>
            <person name="Tay B.H."/>
            <person name="Tohari S."/>
            <person name="Kong K.W."/>
            <person name="Ho S."/>
            <person name="Lorente-Galdos B."/>
            <person name="Quilez J."/>
            <person name="Marques-Bonet T."/>
            <person name="Raney B.J."/>
            <person name="Ingham P.W."/>
            <person name="Tay A."/>
            <person name="Hillier L.W."/>
            <person name="Minx P."/>
            <person name="Boehm T."/>
            <person name="Wilson R.K."/>
            <person name="Brenner S."/>
            <person name="Warren W.C."/>
        </authorList>
    </citation>
    <scope>NUCLEOTIDE SEQUENCE [LARGE SCALE GENOMIC DNA]</scope>
</reference>
<dbReference type="AlphaFoldDB" id="A0A4W3I5Q1"/>
<keyword evidence="4" id="KW-0862">Zinc</keyword>
<dbReference type="GeneTree" id="ENSGT00940000161511"/>